<dbReference type="SUPFAM" id="SSF52540">
    <property type="entry name" value="P-loop containing nucleoside triphosphate hydrolases"/>
    <property type="match status" value="1"/>
</dbReference>
<dbReference type="InterPro" id="IPR027417">
    <property type="entry name" value="P-loop_NTPase"/>
</dbReference>
<dbReference type="InterPro" id="IPR036388">
    <property type="entry name" value="WH-like_DNA-bd_sf"/>
</dbReference>
<gene>
    <name evidence="1" type="ORF">G3I29_01270</name>
</gene>
<name>A0A6N9U036_STRHA</name>
<dbReference type="Proteomes" id="UP000471293">
    <property type="component" value="Unassembled WGS sequence"/>
</dbReference>
<dbReference type="InterPro" id="IPR036390">
    <property type="entry name" value="WH_DNA-bd_sf"/>
</dbReference>
<dbReference type="AlphaFoldDB" id="A0A6N9U036"/>
<accession>A0A6N9U036</accession>
<dbReference type="EMBL" id="JAAGLQ010000024">
    <property type="protein sequence ID" value="NEA14195.1"/>
    <property type="molecule type" value="Genomic_DNA"/>
</dbReference>
<keyword evidence="1" id="KW-0067">ATP-binding</keyword>
<dbReference type="SUPFAM" id="SSF46785">
    <property type="entry name" value="Winged helix' DNA-binding domain"/>
    <property type="match status" value="1"/>
</dbReference>
<dbReference type="PANTHER" id="PTHR34704:SF2">
    <property type="entry name" value="ATPASE"/>
    <property type="match status" value="1"/>
</dbReference>
<organism evidence="1 2">
    <name type="scientific">Streptomyces halstedii</name>
    <dbReference type="NCBI Taxonomy" id="1944"/>
    <lineage>
        <taxon>Bacteria</taxon>
        <taxon>Bacillati</taxon>
        <taxon>Actinomycetota</taxon>
        <taxon>Actinomycetes</taxon>
        <taxon>Kitasatosporales</taxon>
        <taxon>Streptomycetaceae</taxon>
        <taxon>Streptomyces</taxon>
    </lineage>
</organism>
<dbReference type="Gene3D" id="1.10.10.10">
    <property type="entry name" value="Winged helix-like DNA-binding domain superfamily/Winged helix DNA-binding domain"/>
    <property type="match status" value="1"/>
</dbReference>
<proteinExistence type="predicted"/>
<evidence type="ECO:0000313" key="1">
    <source>
        <dbReference type="EMBL" id="NEA14195.1"/>
    </source>
</evidence>
<protein>
    <submittedName>
        <fullName evidence="1">ATP-binding protein</fullName>
    </submittedName>
</protein>
<sequence>MSVSIHPPRTFIRPTDMFDREWEWSELTAFAADAGREATLAVVSGRRRQGKSFLLDSLARAAGGFYFCAYEATEAESLRRFGEELGQYTRAAAPLRFERWESCIDALLALGRERPLPVVIDEFPYLARSTPSLPSVLQVAYGPRRPERLESRTRLLLCGSSLGFMGGLLSGTSPLRGRASLELVVHPLDFRQAAAFWGIEDPRLALLVHSVVGGTPAYRREFVREDVPSGPDDFDAWVCRTALSPRSPLYREARYLLADESDLRDRALYHSVLAALASGNATAGGIAGCLGRPAGDLTHPLTVLQDCGLVRREVDAFRRNRSVYRVAEPLIAFDHVVSRTTRALLDRGLSEQVWESSRERFRSAVVGPHFEQLCREWVSHFASPETFGGMPIDVSYGTVPDPGSRTSHEVDVVVRGAVGQDSGVLLSLGEAKWDQVMGEKHLDRLRRIEALVAARGLDTSAVRLACYSGAGFTEGLRRAEAAGDVVLVDLRRLYQGE</sequence>
<dbReference type="Gene3D" id="3.40.50.300">
    <property type="entry name" value="P-loop containing nucleotide triphosphate hydrolases"/>
    <property type="match status" value="1"/>
</dbReference>
<reference evidence="1 2" key="1">
    <citation type="submission" date="2020-01" db="EMBL/GenBank/DDBJ databases">
        <title>Insect and environment-associated Actinomycetes.</title>
        <authorList>
            <person name="Currrie C."/>
            <person name="Chevrette M."/>
            <person name="Carlson C."/>
            <person name="Stubbendieck R."/>
            <person name="Wendt-Pienkowski E."/>
        </authorList>
    </citation>
    <scope>NUCLEOTIDE SEQUENCE [LARGE SCALE GENOMIC DNA]</scope>
    <source>
        <strain evidence="1 2">SID11342</strain>
    </source>
</reference>
<evidence type="ECO:0000313" key="2">
    <source>
        <dbReference type="Proteomes" id="UP000471293"/>
    </source>
</evidence>
<dbReference type="GO" id="GO:0005524">
    <property type="term" value="F:ATP binding"/>
    <property type="evidence" value="ECO:0007669"/>
    <property type="project" value="UniProtKB-KW"/>
</dbReference>
<comment type="caution">
    <text evidence="1">The sequence shown here is derived from an EMBL/GenBank/DDBJ whole genome shotgun (WGS) entry which is preliminary data.</text>
</comment>
<dbReference type="PANTHER" id="PTHR34704">
    <property type="entry name" value="ATPASE"/>
    <property type="match status" value="1"/>
</dbReference>
<keyword evidence="1" id="KW-0547">Nucleotide-binding</keyword>